<reference evidence="10 11" key="1">
    <citation type="submission" date="2018-05" db="EMBL/GenBank/DDBJ databases">
        <title>Whole genome sequencing for identification of molecular markers to develop diagnostic detection tools for the regulated plant pathogen Lachnellula willkommii.</title>
        <authorList>
            <person name="Giroux E."/>
            <person name="Bilodeau G."/>
        </authorList>
    </citation>
    <scope>NUCLEOTIDE SEQUENCE [LARGE SCALE GENOMIC DNA]</scope>
    <source>
        <strain evidence="10 11">CBS 203.66</strain>
    </source>
</reference>
<dbReference type="PANTHER" id="PTHR28087">
    <property type="entry name" value="ATPASE SYNTHESIS PROTEIN 25, MITOCHONDRIAL"/>
    <property type="match status" value="1"/>
</dbReference>
<keyword evidence="7 8" id="KW-0472">Membrane</keyword>
<evidence type="ECO:0000256" key="5">
    <source>
        <dbReference type="ARBA" id="ARBA00022946"/>
    </source>
</evidence>
<feature type="region of interest" description="Disordered" evidence="9">
    <location>
        <begin position="310"/>
        <end position="357"/>
    </location>
</feature>
<dbReference type="OrthoDB" id="107372at2759"/>
<evidence type="ECO:0000256" key="9">
    <source>
        <dbReference type="SAM" id="MobiDB-lite"/>
    </source>
</evidence>
<dbReference type="EMBL" id="QGMF01000097">
    <property type="protein sequence ID" value="TVY19616.1"/>
    <property type="molecule type" value="Genomic_DNA"/>
</dbReference>
<dbReference type="Proteomes" id="UP000469559">
    <property type="component" value="Unassembled WGS sequence"/>
</dbReference>
<evidence type="ECO:0000313" key="10">
    <source>
        <dbReference type="EMBL" id="TVY19616.1"/>
    </source>
</evidence>
<comment type="function">
    <text evidence="8">Mitochondrial mRNA stabilization factor.</text>
</comment>
<keyword evidence="6 8" id="KW-0496">Mitochondrion</keyword>
<sequence>MVVGRVFRSSGCASCRLLLLRSFTSVAGSSLRVPYISTRLPLRPAPKQSRFYSSLENRQQDEVENNEQEPVEEEIEEIEELEELEELEAQEEPGETTEVSAVPWYLQVQSPQREVKPISERQRIPELPDSPPPILQPLLQKVSVDLGLDDLTLLDLRKLDPPPALGANLFMLIGTARSERHLHVSADRLCRWLRSTYKLRPSADGLLGRNEMKLKLRRKAKRAKLMGNTDGTEDDGIRTGWVCVDVGVVEGAEGEVEDIPEPQDFVGFGRKTDGVRVVVQMLTEEKRQEIELERLWGGILKRSTQAQLEGVEDSAVESTISQQSLPEHTGSTPTSDNGSSLSGARGFHTSTRPLPTSVVAKHRRDFTTTAFRPSEQESSQEVALIKLYEAIPHFISEGQFEDAMAVIQQYSPNIPQLQNGAWRPFMLDQLISGLESVQQEQALEYLGTGSSDYSSTPFLTCFYQSLSGYPTPSEVEARVRMHCFAQSLGHPGYSRSGLLELFDEFKICGAKITIKAYMHLIRGVLQATVADAQYHGPPQNAIEGVMDILNTMHSQGFKILHQSILVELQALVSPELNLDVPSEQIYSDPTETFDLPSYPMSPIQYRLHKLMMATDGPRYQIEKQIRLLDIYSRKRHWREFWETWGMSRRRGIVGSSVMYAFMFSRVAETKNQKACMNVLRAWTAEMQTKHVALEGAVAEAVRACLMVADPMIAKRAAENPDATGDMIPLWVKAGGLSEREGQNM</sequence>
<keyword evidence="11" id="KW-1185">Reference proteome</keyword>
<keyword evidence="4 8" id="KW-0999">Mitochondrion inner membrane</keyword>
<dbReference type="GO" id="GO:0048255">
    <property type="term" value="P:mRNA stabilization"/>
    <property type="evidence" value="ECO:0007669"/>
    <property type="project" value="TreeGrafter"/>
</dbReference>
<evidence type="ECO:0000256" key="1">
    <source>
        <dbReference type="ARBA" id="ARBA00003470"/>
    </source>
</evidence>
<comment type="similarity">
    <text evidence="3 8">Belongs to the ATP25 family.</text>
</comment>
<feature type="compositionally biased region" description="Polar residues" evidence="9">
    <location>
        <begin position="316"/>
        <end position="354"/>
    </location>
</feature>
<name>A0A8T9BJR6_9HELO</name>
<dbReference type="GO" id="GO:0005743">
    <property type="term" value="C:mitochondrial inner membrane"/>
    <property type="evidence" value="ECO:0007669"/>
    <property type="project" value="UniProtKB-SubCell"/>
</dbReference>
<evidence type="ECO:0000256" key="6">
    <source>
        <dbReference type="ARBA" id="ARBA00023128"/>
    </source>
</evidence>
<evidence type="ECO:0000313" key="11">
    <source>
        <dbReference type="Proteomes" id="UP000469559"/>
    </source>
</evidence>
<protein>
    <recommendedName>
        <fullName evidence="8">ATPase synthesis protein 25</fullName>
    </recommendedName>
</protein>
<dbReference type="GO" id="GO:0140053">
    <property type="term" value="P:mitochondrial gene expression"/>
    <property type="evidence" value="ECO:0007669"/>
    <property type="project" value="UniProtKB-UniRule"/>
</dbReference>
<organism evidence="10 11">
    <name type="scientific">Lachnellula arida</name>
    <dbReference type="NCBI Taxonomy" id="1316785"/>
    <lineage>
        <taxon>Eukaryota</taxon>
        <taxon>Fungi</taxon>
        <taxon>Dikarya</taxon>
        <taxon>Ascomycota</taxon>
        <taxon>Pezizomycotina</taxon>
        <taxon>Leotiomycetes</taxon>
        <taxon>Helotiales</taxon>
        <taxon>Lachnaceae</taxon>
        <taxon>Lachnellula</taxon>
    </lineage>
</organism>
<dbReference type="InterPro" id="IPR040152">
    <property type="entry name" value="Atp25"/>
</dbReference>
<evidence type="ECO:0000256" key="8">
    <source>
        <dbReference type="RuleBase" id="RU367062"/>
    </source>
</evidence>
<evidence type="ECO:0000256" key="4">
    <source>
        <dbReference type="ARBA" id="ARBA00022792"/>
    </source>
</evidence>
<accession>A0A8T9BJR6</accession>
<evidence type="ECO:0000256" key="2">
    <source>
        <dbReference type="ARBA" id="ARBA00004443"/>
    </source>
</evidence>
<dbReference type="AlphaFoldDB" id="A0A8T9BJR6"/>
<comment type="function">
    <text evidence="1">Probable mitochondrial mRNA stabilization factor.</text>
</comment>
<dbReference type="PANTHER" id="PTHR28087:SF1">
    <property type="entry name" value="ATPASE SYNTHESIS PROTEIN 25, MITOCHONDRIAL"/>
    <property type="match status" value="1"/>
</dbReference>
<evidence type="ECO:0000256" key="7">
    <source>
        <dbReference type="ARBA" id="ARBA00023136"/>
    </source>
</evidence>
<dbReference type="FunFam" id="3.30.460.10:FF:000044">
    <property type="entry name" value="ATPase synthesis protein 25, mitochondrial"/>
    <property type="match status" value="1"/>
</dbReference>
<comment type="subcellular location">
    <subcellularLocation>
        <location evidence="2 8">Mitochondrion inner membrane</location>
        <topology evidence="2 8">Peripheral membrane protein</topology>
        <orientation evidence="2 8">Matrix side</orientation>
    </subcellularLocation>
</comment>
<gene>
    <name evidence="10" type="primary">atp25</name>
    <name evidence="10" type="ORF">LARI1_G002562</name>
</gene>
<dbReference type="SUPFAM" id="SSF81301">
    <property type="entry name" value="Nucleotidyltransferase"/>
    <property type="match status" value="1"/>
</dbReference>
<proteinExistence type="inferred from homology"/>
<evidence type="ECO:0000256" key="3">
    <source>
        <dbReference type="ARBA" id="ARBA00010787"/>
    </source>
</evidence>
<dbReference type="Gene3D" id="3.30.460.10">
    <property type="entry name" value="Beta Polymerase, domain 2"/>
    <property type="match status" value="1"/>
</dbReference>
<dbReference type="InterPro" id="IPR043519">
    <property type="entry name" value="NT_sf"/>
</dbReference>
<comment type="caution">
    <text evidence="10">The sequence shown here is derived from an EMBL/GenBank/DDBJ whole genome shotgun (WGS) entry which is preliminary data.</text>
</comment>
<keyword evidence="5 8" id="KW-0809">Transit peptide</keyword>